<keyword evidence="2" id="KW-1185">Reference proteome</keyword>
<protein>
    <submittedName>
        <fullName evidence="1">Uncharacterized protein</fullName>
    </submittedName>
</protein>
<comment type="caution">
    <text evidence="1">The sequence shown here is derived from an EMBL/GenBank/DDBJ whole genome shotgun (WGS) entry which is preliminary data.</text>
</comment>
<proteinExistence type="predicted"/>
<dbReference type="AlphaFoldDB" id="A0A4Z1KED6"/>
<evidence type="ECO:0000313" key="1">
    <source>
        <dbReference type="EMBL" id="TGO84401.1"/>
    </source>
</evidence>
<accession>A0A4Z1KED6</accession>
<evidence type="ECO:0000313" key="2">
    <source>
        <dbReference type="Proteomes" id="UP000297280"/>
    </source>
</evidence>
<organism evidence="1 2">
    <name type="scientific">Botrytis porri</name>
    <dbReference type="NCBI Taxonomy" id="87229"/>
    <lineage>
        <taxon>Eukaryota</taxon>
        <taxon>Fungi</taxon>
        <taxon>Dikarya</taxon>
        <taxon>Ascomycota</taxon>
        <taxon>Pezizomycotina</taxon>
        <taxon>Leotiomycetes</taxon>
        <taxon>Helotiales</taxon>
        <taxon>Sclerotiniaceae</taxon>
        <taxon>Botrytis</taxon>
    </lineage>
</organism>
<name>A0A4Z1KED6_9HELO</name>
<reference evidence="1 2" key="1">
    <citation type="submission" date="2017-12" db="EMBL/GenBank/DDBJ databases">
        <title>Comparative genomics of Botrytis spp.</title>
        <authorList>
            <person name="Valero-Jimenez C.A."/>
            <person name="Tapia P."/>
            <person name="Veloso J."/>
            <person name="Silva-Moreno E."/>
            <person name="Staats M."/>
            <person name="Valdes J.H."/>
            <person name="Van Kan J.A.L."/>
        </authorList>
    </citation>
    <scope>NUCLEOTIDE SEQUENCE [LARGE SCALE GENOMIC DNA]</scope>
    <source>
        <strain evidence="1 2">MUCL3349</strain>
    </source>
</reference>
<dbReference type="Proteomes" id="UP000297280">
    <property type="component" value="Unassembled WGS sequence"/>
</dbReference>
<gene>
    <name evidence="1" type="ORF">BPOR_0508g00010</name>
</gene>
<sequence>MQQQMQQMQQQTHQQINELDRKLQKGFDDIHQRTTILNINSIARTQNFMISFADRQLSVLVDFNTAEEIPDFPSTASIIPRMSSAAVNRMEMLNKGVQE</sequence>
<dbReference type="EMBL" id="PQXO01000507">
    <property type="protein sequence ID" value="TGO84401.1"/>
    <property type="molecule type" value="Genomic_DNA"/>
</dbReference>